<proteinExistence type="predicted"/>
<feature type="domain" description="Putative Flp pilus-assembly TadG-like N-terminal" evidence="2">
    <location>
        <begin position="19"/>
        <end position="59"/>
    </location>
</feature>
<comment type="caution">
    <text evidence="3">The sequence shown here is derived from an EMBL/GenBank/DDBJ whole genome shotgun (WGS) entry which is preliminary data.</text>
</comment>
<dbReference type="Proteomes" id="UP001623661">
    <property type="component" value="Unassembled WGS sequence"/>
</dbReference>
<name>A0ABW8TRC9_9CLOT</name>
<keyword evidence="1" id="KW-0812">Transmembrane</keyword>
<keyword evidence="1" id="KW-0472">Membrane</keyword>
<evidence type="ECO:0000313" key="3">
    <source>
        <dbReference type="EMBL" id="MFL0267693.1"/>
    </source>
</evidence>
<evidence type="ECO:0000259" key="2">
    <source>
        <dbReference type="Pfam" id="PF13400"/>
    </source>
</evidence>
<evidence type="ECO:0000256" key="1">
    <source>
        <dbReference type="SAM" id="Phobius"/>
    </source>
</evidence>
<keyword evidence="1" id="KW-1133">Transmembrane helix</keyword>
<dbReference type="RefSeq" id="WP_406764288.1">
    <property type="nucleotide sequence ID" value="NZ_JBJHZY010000001.1"/>
</dbReference>
<accession>A0ABW8TRC9</accession>
<dbReference type="Pfam" id="PF13400">
    <property type="entry name" value="Tad"/>
    <property type="match status" value="1"/>
</dbReference>
<organism evidence="3 4">
    <name type="scientific">Candidatus Clostridium radicumherbarum</name>
    <dbReference type="NCBI Taxonomy" id="3381662"/>
    <lineage>
        <taxon>Bacteria</taxon>
        <taxon>Bacillati</taxon>
        <taxon>Bacillota</taxon>
        <taxon>Clostridia</taxon>
        <taxon>Eubacteriales</taxon>
        <taxon>Clostridiaceae</taxon>
        <taxon>Clostridium</taxon>
    </lineage>
</organism>
<evidence type="ECO:0000313" key="4">
    <source>
        <dbReference type="Proteomes" id="UP001623661"/>
    </source>
</evidence>
<dbReference type="InterPro" id="IPR028087">
    <property type="entry name" value="Tad_N"/>
</dbReference>
<reference evidence="3 4" key="1">
    <citation type="submission" date="2024-11" db="EMBL/GenBank/DDBJ databases">
        <authorList>
            <person name="Heng Y.C."/>
            <person name="Lim A.C.H."/>
            <person name="Lee J.K.Y."/>
            <person name="Kittelmann S."/>
        </authorList>
    </citation>
    <scope>NUCLEOTIDE SEQUENCE [LARGE SCALE GENOMIC DNA]</scope>
    <source>
        <strain evidence="3 4">WILCCON 0202</strain>
    </source>
</reference>
<keyword evidence="4" id="KW-1185">Reference proteome</keyword>
<feature type="transmembrane region" description="Helical" evidence="1">
    <location>
        <begin position="15"/>
        <end position="34"/>
    </location>
</feature>
<dbReference type="EMBL" id="JBJHZY010000001">
    <property type="protein sequence ID" value="MFL0267693.1"/>
    <property type="molecule type" value="Genomic_DNA"/>
</dbReference>
<gene>
    <name evidence="3" type="ORF">ACJDUH_06215</name>
</gene>
<protein>
    <submittedName>
        <fullName evidence="3">Pilus assembly protein TadG-related protein</fullName>
    </submittedName>
</protein>
<sequence length="309" mass="33373">MIEKFKLYKEEDGIGLVWFALTFVVIAFMTGLAIDGGRLYLSKIELRKTADAAALSGASELTGTSTSITNIVNGILSANNELSSLKELDIKPNGENKVKVILEKNVPLYFMKIFGFNNTPVDVSSTAAIFPMTETTGVVPFGIPQSMVNDPNFTFGTEYTLKVGAGDSISGNFGILALADTGASSYLDVLKNGYNQPIEIGKTIDTQTGNIAENTIKGVNYRIQQSPYTQYDETHKDDPRIIKILVYTPNGSSNQIKSITVTGFAYFYLADPMSSHDTTVKGFFIRQTGVGTGSSDVVDNGAYAAKLVE</sequence>